<dbReference type="RefSeq" id="WP_044462926.1">
    <property type="nucleotide sequence ID" value="NZ_CP011110.1"/>
</dbReference>
<sequence>MKLARITGALCIVSLGLAGCSSNVTQPDEYSGFLGDYSQLKEAKSPSGVEVMRWVDPKLDLKRYRSVYIEPTQFYPKPQPTAKIPQNTLNGINRYYDEALKREIGKDLPLATGPGPGVIVVRAAITAVSSKTQGLKPYEIIPVALVAAAVSTASGIRDQETTLGTEAQFIDGGTNKVLAQVVRKGSGKALENDTQVMQPSDVKNVIDGWASDLHQSYLRIKK</sequence>
<keyword evidence="1" id="KW-0732">Signal</keyword>
<dbReference type="EMBL" id="CP011110">
    <property type="protein sequence ID" value="AKA24712.1"/>
    <property type="molecule type" value="Genomic_DNA"/>
</dbReference>
<protein>
    <recommendedName>
        <fullName evidence="4">Lipoprotein</fullName>
    </recommendedName>
</protein>
<reference evidence="2 3" key="1">
    <citation type="journal article" date="2015" name="Mol. Plant Microbe Interact.">
        <title>Comparative Genomic Analysis of Pseudomonas chlororaphis PCL1606 Reveals New Insight into Antifungal Compounds Involved in Biocontrol.</title>
        <authorList>
            <person name="Calderon C.E."/>
            <person name="Ramos C."/>
            <person name="de Vicente A."/>
            <person name="Cazorla F.M."/>
        </authorList>
    </citation>
    <scope>NUCLEOTIDE SEQUENCE [LARGE SCALE GENOMIC DNA]</scope>
    <source>
        <strain evidence="2 3">PCL1606</strain>
    </source>
</reference>
<evidence type="ECO:0000313" key="3">
    <source>
        <dbReference type="Proteomes" id="UP000032748"/>
    </source>
</evidence>
<dbReference type="OrthoDB" id="6192874at2"/>
<dbReference type="Proteomes" id="UP000032748">
    <property type="component" value="Chromosome"/>
</dbReference>
<evidence type="ECO:0008006" key="4">
    <source>
        <dbReference type="Google" id="ProtNLM"/>
    </source>
</evidence>
<accession>A0A0D5Y150</accession>
<dbReference type="PROSITE" id="PS51257">
    <property type="entry name" value="PROKAR_LIPOPROTEIN"/>
    <property type="match status" value="1"/>
</dbReference>
<evidence type="ECO:0000313" key="2">
    <source>
        <dbReference type="EMBL" id="AKA24712.1"/>
    </source>
</evidence>
<feature type="chain" id="PRO_5002299536" description="Lipoprotein" evidence="1">
    <location>
        <begin position="19"/>
        <end position="222"/>
    </location>
</feature>
<dbReference type="AlphaFoldDB" id="A0A0D5Y150"/>
<dbReference type="PATRIC" id="fig|587753.10.peg.3253"/>
<organism evidence="2 3">
    <name type="scientific">Pseudomonas chlororaphis</name>
    <dbReference type="NCBI Taxonomy" id="587753"/>
    <lineage>
        <taxon>Bacteria</taxon>
        <taxon>Pseudomonadati</taxon>
        <taxon>Pseudomonadota</taxon>
        <taxon>Gammaproteobacteria</taxon>
        <taxon>Pseudomonadales</taxon>
        <taxon>Pseudomonadaceae</taxon>
        <taxon>Pseudomonas</taxon>
    </lineage>
</organism>
<gene>
    <name evidence="2" type="ORF">PCL1606_32610</name>
</gene>
<name>A0A0D5Y150_9PSED</name>
<dbReference type="InterPro" id="IPR021747">
    <property type="entry name" value="DUF3313"/>
</dbReference>
<evidence type="ECO:0000256" key="1">
    <source>
        <dbReference type="SAM" id="SignalP"/>
    </source>
</evidence>
<feature type="signal peptide" evidence="1">
    <location>
        <begin position="1"/>
        <end position="18"/>
    </location>
</feature>
<dbReference type="KEGG" id="pcz:PCL1606_32610"/>
<dbReference type="Pfam" id="PF11769">
    <property type="entry name" value="DUF3313"/>
    <property type="match status" value="1"/>
</dbReference>
<proteinExistence type="predicted"/>